<dbReference type="AlphaFoldDB" id="A0AAW2Z616"/>
<sequence length="137" mass="15761">MPFDIKLVNKFIFRSSKPLTDVQKAQIMLIGDEDDNVQDIEEFFDVENEGERGYPVNDDGEVWLSDYVDENSGTVYHVYNMGFGGGNSKGVVCVNDEINSICTYMDHHFDDVEDEELCNILMEKHRDDWEKPSITLP</sequence>
<protein>
    <submittedName>
        <fullName evidence="1">YokG</fullName>
    </submittedName>
</protein>
<dbReference type="Proteomes" id="UP001431209">
    <property type="component" value="Unassembled WGS sequence"/>
</dbReference>
<evidence type="ECO:0000313" key="2">
    <source>
        <dbReference type="Proteomes" id="UP001431209"/>
    </source>
</evidence>
<proteinExistence type="predicted"/>
<name>A0AAW2Z616_9EUKA</name>
<comment type="caution">
    <text evidence="1">The sequence shown here is derived from an EMBL/GenBank/DDBJ whole genome shotgun (WGS) entry which is preliminary data.</text>
</comment>
<evidence type="ECO:0000313" key="1">
    <source>
        <dbReference type="EMBL" id="KAL0484677.1"/>
    </source>
</evidence>
<accession>A0AAW2Z616</accession>
<reference evidence="1 2" key="1">
    <citation type="submission" date="2024-03" db="EMBL/GenBank/DDBJ databases">
        <title>The Acrasis kona genome and developmental transcriptomes reveal deep origins of eukaryotic multicellular pathways.</title>
        <authorList>
            <person name="Sheikh S."/>
            <person name="Fu C.-J."/>
            <person name="Brown M.W."/>
            <person name="Baldauf S.L."/>
        </authorList>
    </citation>
    <scope>NUCLEOTIDE SEQUENCE [LARGE SCALE GENOMIC DNA]</scope>
    <source>
        <strain evidence="1 2">ATCC MYA-3509</strain>
    </source>
</reference>
<dbReference type="EMBL" id="JAOPGA020001062">
    <property type="protein sequence ID" value="KAL0484677.1"/>
    <property type="molecule type" value="Genomic_DNA"/>
</dbReference>
<keyword evidence="2" id="KW-1185">Reference proteome</keyword>
<gene>
    <name evidence="1" type="ORF">AKO1_003490</name>
</gene>
<organism evidence="1 2">
    <name type="scientific">Acrasis kona</name>
    <dbReference type="NCBI Taxonomy" id="1008807"/>
    <lineage>
        <taxon>Eukaryota</taxon>
        <taxon>Discoba</taxon>
        <taxon>Heterolobosea</taxon>
        <taxon>Tetramitia</taxon>
        <taxon>Eutetramitia</taxon>
        <taxon>Acrasidae</taxon>
        <taxon>Acrasis</taxon>
    </lineage>
</organism>